<organism evidence="6 7">
    <name type="scientific">Brachybacterium alimentarium</name>
    <dbReference type="NCBI Taxonomy" id="47845"/>
    <lineage>
        <taxon>Bacteria</taxon>
        <taxon>Bacillati</taxon>
        <taxon>Actinomycetota</taxon>
        <taxon>Actinomycetes</taxon>
        <taxon>Micrococcales</taxon>
        <taxon>Dermabacteraceae</taxon>
        <taxon>Brachybacterium</taxon>
    </lineage>
</organism>
<dbReference type="InterPro" id="IPR004839">
    <property type="entry name" value="Aminotransferase_I/II_large"/>
</dbReference>
<dbReference type="GO" id="GO:0005829">
    <property type="term" value="C:cytosol"/>
    <property type="evidence" value="ECO:0007669"/>
    <property type="project" value="TreeGrafter"/>
</dbReference>
<dbReference type="EMBL" id="NRGR01000008">
    <property type="protein sequence ID" value="PCC40067.1"/>
    <property type="molecule type" value="Genomic_DNA"/>
</dbReference>
<evidence type="ECO:0000256" key="2">
    <source>
        <dbReference type="ARBA" id="ARBA00022576"/>
    </source>
</evidence>
<name>A0A2A3YL85_9MICO</name>
<dbReference type="GO" id="GO:0009042">
    <property type="term" value="F:valine-pyruvate transaminase activity"/>
    <property type="evidence" value="ECO:0007669"/>
    <property type="project" value="TreeGrafter"/>
</dbReference>
<dbReference type="InterPro" id="IPR015424">
    <property type="entry name" value="PyrdxlP-dep_Trfase"/>
</dbReference>
<dbReference type="InterPro" id="IPR050859">
    <property type="entry name" value="Class-I_PLP-dep_aminotransf"/>
</dbReference>
<proteinExistence type="predicted"/>
<dbReference type="Gene3D" id="3.40.640.10">
    <property type="entry name" value="Type I PLP-dependent aspartate aminotransferase-like (Major domain)"/>
    <property type="match status" value="1"/>
</dbReference>
<keyword evidence="7" id="KW-1185">Reference proteome</keyword>
<gene>
    <name evidence="6" type="ORF">CIK66_05330</name>
</gene>
<evidence type="ECO:0000256" key="1">
    <source>
        <dbReference type="ARBA" id="ARBA00001933"/>
    </source>
</evidence>
<dbReference type="AlphaFoldDB" id="A0A2A3YL85"/>
<reference evidence="6 7" key="1">
    <citation type="journal article" date="2017" name="Elife">
        <title>Extensive horizontal gene transfer in cheese-associated bacteria.</title>
        <authorList>
            <person name="Bonham K.S."/>
            <person name="Wolfe B.E."/>
            <person name="Dutton R.J."/>
        </authorList>
    </citation>
    <scope>NUCLEOTIDE SEQUENCE [LARGE SCALE GENOMIC DNA]</scope>
    <source>
        <strain evidence="6 7">341_9</strain>
    </source>
</reference>
<accession>A0A2A3YL85</accession>
<evidence type="ECO:0000256" key="3">
    <source>
        <dbReference type="ARBA" id="ARBA00022679"/>
    </source>
</evidence>
<dbReference type="GO" id="GO:1901605">
    <property type="term" value="P:alpha-amino acid metabolic process"/>
    <property type="evidence" value="ECO:0007669"/>
    <property type="project" value="TreeGrafter"/>
</dbReference>
<dbReference type="RefSeq" id="WP_096196703.1">
    <property type="nucleotide sequence ID" value="NZ_JBQCXU010000018.1"/>
</dbReference>
<dbReference type="InterPro" id="IPR015422">
    <property type="entry name" value="PyrdxlP-dep_Trfase_small"/>
</dbReference>
<dbReference type="GO" id="GO:0030170">
    <property type="term" value="F:pyridoxal phosphate binding"/>
    <property type="evidence" value="ECO:0007669"/>
    <property type="project" value="InterPro"/>
</dbReference>
<dbReference type="CDD" id="cd00609">
    <property type="entry name" value="AAT_like"/>
    <property type="match status" value="1"/>
</dbReference>
<evidence type="ECO:0000313" key="7">
    <source>
        <dbReference type="Proteomes" id="UP000218598"/>
    </source>
</evidence>
<keyword evidence="3" id="KW-0808">Transferase</keyword>
<keyword evidence="4" id="KW-0663">Pyridoxal phosphate</keyword>
<dbReference type="Pfam" id="PF00155">
    <property type="entry name" value="Aminotran_1_2"/>
    <property type="match status" value="1"/>
</dbReference>
<dbReference type="Gene3D" id="3.90.1150.10">
    <property type="entry name" value="Aspartate Aminotransferase, domain 1"/>
    <property type="match status" value="1"/>
</dbReference>
<dbReference type="PANTHER" id="PTHR42790:SF4">
    <property type="entry name" value="VALINE--PYRUVATE AMINOTRANSFERASE"/>
    <property type="match status" value="1"/>
</dbReference>
<dbReference type="OrthoDB" id="199743at2"/>
<dbReference type="PANTHER" id="PTHR42790">
    <property type="entry name" value="AMINOTRANSFERASE"/>
    <property type="match status" value="1"/>
</dbReference>
<comment type="caution">
    <text evidence="6">The sequence shown here is derived from an EMBL/GenBank/DDBJ whole genome shotgun (WGS) entry which is preliminary data.</text>
</comment>
<dbReference type="SUPFAM" id="SSF53383">
    <property type="entry name" value="PLP-dependent transferases"/>
    <property type="match status" value="1"/>
</dbReference>
<evidence type="ECO:0000313" key="6">
    <source>
        <dbReference type="EMBL" id="PCC40067.1"/>
    </source>
</evidence>
<protein>
    <recommendedName>
        <fullName evidence="5">Aminotransferase class I/classII large domain-containing protein</fullName>
    </recommendedName>
</protein>
<evidence type="ECO:0000256" key="4">
    <source>
        <dbReference type="ARBA" id="ARBA00022898"/>
    </source>
</evidence>
<sequence>MTTTSISPARLADGLLSDLGRREDRSRGFGRRVAPQPGDIALNGGAPSADLLPLAAIGRASAELCADPTALAAALQYSVPSGIGDLRSWIAERENVPADRVLITNGAFHGLSLLFDALLDRGDQIIVEDPTYPLIFRDLQHHEPELLPLHLTADGFDISALEARLEAGARPRLLYTVPEFHNPTGFITPAAQRARLVELAEHYGFVIVSDNAYAGLGFDGVEVPADYPLDSDLVVHVRTFSKTLGPGLRLGWLVLPDWLVGPVTRLRANQDQHSSALVQAIVARIVGAGAHSPQDGGLDAIAARARTAYAERFDLVAGILEEQVPGGVEIDHRTGGIFLWARLRESGIDLAAAQQLARTRYGTDAVLGRFFHRDRPDDDRGGLRIGISHLEPSQLRLGVERLTAALSDPEARR</sequence>
<comment type="cofactor">
    <cofactor evidence="1">
        <name>pyridoxal 5'-phosphate</name>
        <dbReference type="ChEBI" id="CHEBI:597326"/>
    </cofactor>
</comment>
<dbReference type="Proteomes" id="UP000218598">
    <property type="component" value="Unassembled WGS sequence"/>
</dbReference>
<evidence type="ECO:0000259" key="5">
    <source>
        <dbReference type="Pfam" id="PF00155"/>
    </source>
</evidence>
<keyword evidence="2" id="KW-0032">Aminotransferase</keyword>
<dbReference type="InterPro" id="IPR015421">
    <property type="entry name" value="PyrdxlP-dep_Trfase_major"/>
</dbReference>
<feature type="domain" description="Aminotransferase class I/classII large" evidence="5">
    <location>
        <begin position="75"/>
        <end position="402"/>
    </location>
</feature>